<evidence type="ECO:0000259" key="4">
    <source>
        <dbReference type="PROSITE" id="PS50106"/>
    </source>
</evidence>
<protein>
    <recommendedName>
        <fullName evidence="4">PDZ domain-containing protein</fullName>
    </recommendedName>
</protein>
<evidence type="ECO:0000256" key="2">
    <source>
        <dbReference type="ARBA" id="ARBA00022670"/>
    </source>
</evidence>
<dbReference type="Gene3D" id="2.40.10.10">
    <property type="entry name" value="Trypsin-like serine proteases"/>
    <property type="match status" value="1"/>
</dbReference>
<dbReference type="Proteomes" id="UP000177676">
    <property type="component" value="Unassembled WGS sequence"/>
</dbReference>
<comment type="caution">
    <text evidence="5">The sequence shown here is derived from an EMBL/GenBank/DDBJ whole genome shotgun (WGS) entry which is preliminary data.</text>
</comment>
<evidence type="ECO:0000256" key="3">
    <source>
        <dbReference type="ARBA" id="ARBA00022801"/>
    </source>
</evidence>
<dbReference type="Gene3D" id="2.30.42.10">
    <property type="match status" value="1"/>
</dbReference>
<reference evidence="5 6" key="1">
    <citation type="journal article" date="2016" name="Nat. Commun.">
        <title>Thousands of microbial genomes shed light on interconnected biogeochemical processes in an aquifer system.</title>
        <authorList>
            <person name="Anantharaman K."/>
            <person name="Brown C.T."/>
            <person name="Hug L.A."/>
            <person name="Sharon I."/>
            <person name="Castelle C.J."/>
            <person name="Probst A.J."/>
            <person name="Thomas B.C."/>
            <person name="Singh A."/>
            <person name="Wilkins M.J."/>
            <person name="Karaoz U."/>
            <person name="Brodie E.L."/>
            <person name="Williams K.H."/>
            <person name="Hubbard S.S."/>
            <person name="Banfield J.F."/>
        </authorList>
    </citation>
    <scope>NUCLEOTIDE SEQUENCE [LARGE SCALE GENOMIC DNA]</scope>
</reference>
<organism evidence="5 6">
    <name type="scientific">Candidatus Yanofskybacteria bacterium RIFCSPLOWO2_02_FULL_43_10b</name>
    <dbReference type="NCBI Taxonomy" id="1802704"/>
    <lineage>
        <taxon>Bacteria</taxon>
        <taxon>Candidatus Yanofskyibacteriota</taxon>
    </lineage>
</organism>
<dbReference type="GO" id="GO:0008233">
    <property type="term" value="F:peptidase activity"/>
    <property type="evidence" value="ECO:0007669"/>
    <property type="project" value="UniProtKB-KW"/>
</dbReference>
<dbReference type="GO" id="GO:0006508">
    <property type="term" value="P:proteolysis"/>
    <property type="evidence" value="ECO:0007669"/>
    <property type="project" value="UniProtKB-KW"/>
</dbReference>
<dbReference type="EMBL" id="MGKS01000034">
    <property type="protein sequence ID" value="OGN31510.1"/>
    <property type="molecule type" value="Genomic_DNA"/>
</dbReference>
<evidence type="ECO:0000313" key="6">
    <source>
        <dbReference type="Proteomes" id="UP000177676"/>
    </source>
</evidence>
<accession>A0A1F8H2J9</accession>
<dbReference type="Pfam" id="PF13180">
    <property type="entry name" value="PDZ_2"/>
    <property type="match status" value="1"/>
</dbReference>
<dbReference type="SUPFAM" id="SSF50156">
    <property type="entry name" value="PDZ domain-like"/>
    <property type="match status" value="1"/>
</dbReference>
<keyword evidence="2" id="KW-0645">Protease</keyword>
<dbReference type="InterPro" id="IPR051201">
    <property type="entry name" value="Chloro_Bact_Ser_Proteases"/>
</dbReference>
<dbReference type="PANTHER" id="PTHR43343:SF3">
    <property type="entry name" value="PROTEASE DO-LIKE 8, CHLOROPLASTIC"/>
    <property type="match status" value="1"/>
</dbReference>
<dbReference type="PANTHER" id="PTHR43343">
    <property type="entry name" value="PEPTIDASE S12"/>
    <property type="match status" value="1"/>
</dbReference>
<dbReference type="AlphaFoldDB" id="A0A1F8H2J9"/>
<sequence>MGINTAIAQGAQSVGFAIPVNQIKKAINDVKSFGRIVYPFVGVRYAVITPEIKTARNLSVDYGVLVFGDSQNPGIVPGSPAEKAGLKEGDILLELNGQKLTVKNDLAQTIQKFKVGERVTLKILREKQNQNIEVVLEEKK</sequence>
<keyword evidence="3" id="KW-0378">Hydrolase</keyword>
<gene>
    <name evidence="5" type="ORF">A3I92_00500</name>
</gene>
<dbReference type="InterPro" id="IPR001478">
    <property type="entry name" value="PDZ"/>
</dbReference>
<dbReference type="InterPro" id="IPR043504">
    <property type="entry name" value="Peptidase_S1_PA_chymotrypsin"/>
</dbReference>
<evidence type="ECO:0000313" key="5">
    <source>
        <dbReference type="EMBL" id="OGN31510.1"/>
    </source>
</evidence>
<dbReference type="InterPro" id="IPR036034">
    <property type="entry name" value="PDZ_sf"/>
</dbReference>
<dbReference type="PROSITE" id="PS50106">
    <property type="entry name" value="PDZ"/>
    <property type="match status" value="1"/>
</dbReference>
<proteinExistence type="inferred from homology"/>
<feature type="domain" description="PDZ" evidence="4">
    <location>
        <begin position="51"/>
        <end position="127"/>
    </location>
</feature>
<dbReference type="SMART" id="SM00228">
    <property type="entry name" value="PDZ"/>
    <property type="match status" value="1"/>
</dbReference>
<comment type="similarity">
    <text evidence="1">Belongs to the peptidase S1C family.</text>
</comment>
<evidence type="ECO:0000256" key="1">
    <source>
        <dbReference type="ARBA" id="ARBA00010541"/>
    </source>
</evidence>
<name>A0A1F8H2J9_9BACT</name>